<name>A0ABW3YCA7_9ACTN</name>
<dbReference type="Gene3D" id="3.20.10.10">
    <property type="entry name" value="D-amino Acid Aminotransferase, subunit A, domain 2"/>
    <property type="match status" value="1"/>
</dbReference>
<dbReference type="Proteomes" id="UP001597260">
    <property type="component" value="Unassembled WGS sequence"/>
</dbReference>
<keyword evidence="9 15" id="KW-0808">Transferase</keyword>
<evidence type="ECO:0000256" key="12">
    <source>
        <dbReference type="ARBA" id="ARBA00048212"/>
    </source>
</evidence>
<dbReference type="InterPro" id="IPR036038">
    <property type="entry name" value="Aminotransferase-like"/>
</dbReference>
<evidence type="ECO:0000256" key="4">
    <source>
        <dbReference type="ARBA" id="ARBA00005072"/>
    </source>
</evidence>
<dbReference type="Gene3D" id="3.30.470.10">
    <property type="match status" value="1"/>
</dbReference>
<evidence type="ECO:0000256" key="6">
    <source>
        <dbReference type="ARBA" id="ARBA00013053"/>
    </source>
</evidence>
<sequence>MTVATARLGFGVTFTDHMVVANWSQATGWTPLSLTRNAPLSLHPAAMSLHYGQAIFEGLKAYRQPDGTAALFTPHRNAERFARSAARLAMPQLPPDAFIEACELLVRADAEAIPGGFGQSLYLRPFMIATEASLGVRAATEYLFAVIASPVDHFFASGAAAIDVWCESRHSRAASGGTGEAKCAGNYAGSMPAKAAAVARGCHEVLWLDAAEGNWVEELSAMNFFCVRQPAGDQPELLTPPLGGTILHGSTRAALLTLAGDHGVKVTERPIALAELLDPDSPITEAFACGTAATVVPIGGFASENGQRRLPTEGVGPVTTMMLEALMAIQYGRSPDTHRWMHRVDGVSLP</sequence>
<dbReference type="PIRSF" id="PIRSF006468">
    <property type="entry name" value="BCAT1"/>
    <property type="match status" value="1"/>
</dbReference>
<evidence type="ECO:0000256" key="7">
    <source>
        <dbReference type="ARBA" id="ARBA00022576"/>
    </source>
</evidence>
<dbReference type="EC" id="2.6.1.42" evidence="6"/>
<keyword evidence="8" id="KW-0028">Amino-acid biosynthesis</keyword>
<keyword evidence="10" id="KW-0663">Pyridoxal phosphate</keyword>
<accession>A0ABW3YCA7</accession>
<dbReference type="GO" id="GO:0004084">
    <property type="term" value="F:branched-chain-amino-acid transaminase activity"/>
    <property type="evidence" value="ECO:0007669"/>
    <property type="project" value="UniProtKB-EC"/>
</dbReference>
<comment type="pathway">
    <text evidence="2">Amino-acid biosynthesis; L-isoleucine biosynthesis; L-isoleucine from 2-oxobutanoate: step 4/4.</text>
</comment>
<proteinExistence type="inferred from homology"/>
<keyword evidence="7 15" id="KW-0032">Aminotransferase</keyword>
<evidence type="ECO:0000256" key="2">
    <source>
        <dbReference type="ARBA" id="ARBA00004824"/>
    </source>
</evidence>
<evidence type="ECO:0000256" key="9">
    <source>
        <dbReference type="ARBA" id="ARBA00022679"/>
    </source>
</evidence>
<protein>
    <recommendedName>
        <fullName evidence="6">branched-chain-amino-acid transaminase</fullName>
        <ecNumber evidence="6">2.6.1.42</ecNumber>
    </recommendedName>
</protein>
<comment type="catalytic activity">
    <reaction evidence="14">
        <text>L-leucine + 2-oxoglutarate = 4-methyl-2-oxopentanoate + L-glutamate</text>
        <dbReference type="Rhea" id="RHEA:18321"/>
        <dbReference type="ChEBI" id="CHEBI:16810"/>
        <dbReference type="ChEBI" id="CHEBI:17865"/>
        <dbReference type="ChEBI" id="CHEBI:29985"/>
        <dbReference type="ChEBI" id="CHEBI:57427"/>
        <dbReference type="EC" id="2.6.1.42"/>
    </reaction>
</comment>
<dbReference type="Pfam" id="PF01063">
    <property type="entry name" value="Aminotran_4"/>
    <property type="match status" value="1"/>
</dbReference>
<dbReference type="InterPro" id="IPR005786">
    <property type="entry name" value="B_amino_transII"/>
</dbReference>
<keyword evidence="11" id="KW-0100">Branched-chain amino acid biosynthesis</keyword>
<comment type="caution">
    <text evidence="15">The sequence shown here is derived from an EMBL/GenBank/DDBJ whole genome shotgun (WGS) entry which is preliminary data.</text>
</comment>
<comment type="pathway">
    <text evidence="4">Amino-acid biosynthesis; L-leucine biosynthesis; L-leucine from 3-methyl-2-oxobutanoate: step 4/4.</text>
</comment>
<evidence type="ECO:0000313" key="15">
    <source>
        <dbReference type="EMBL" id="MFD1321814.1"/>
    </source>
</evidence>
<keyword evidence="16" id="KW-1185">Reference proteome</keyword>
<comment type="pathway">
    <text evidence="3">Amino-acid biosynthesis; L-valine biosynthesis; L-valine from pyruvate: step 4/4.</text>
</comment>
<dbReference type="InterPro" id="IPR033939">
    <property type="entry name" value="BCAT_family"/>
</dbReference>
<dbReference type="SUPFAM" id="SSF56752">
    <property type="entry name" value="D-aminoacid aminotransferase-like PLP-dependent enzymes"/>
    <property type="match status" value="1"/>
</dbReference>
<dbReference type="EMBL" id="JBHTMP010000014">
    <property type="protein sequence ID" value="MFD1321814.1"/>
    <property type="molecule type" value="Genomic_DNA"/>
</dbReference>
<evidence type="ECO:0000256" key="10">
    <source>
        <dbReference type="ARBA" id="ARBA00022898"/>
    </source>
</evidence>
<evidence type="ECO:0000256" key="11">
    <source>
        <dbReference type="ARBA" id="ARBA00023304"/>
    </source>
</evidence>
<evidence type="ECO:0000256" key="8">
    <source>
        <dbReference type="ARBA" id="ARBA00022605"/>
    </source>
</evidence>
<comment type="catalytic activity">
    <reaction evidence="13">
        <text>L-isoleucine + 2-oxoglutarate = (S)-3-methyl-2-oxopentanoate + L-glutamate</text>
        <dbReference type="Rhea" id="RHEA:24801"/>
        <dbReference type="ChEBI" id="CHEBI:16810"/>
        <dbReference type="ChEBI" id="CHEBI:29985"/>
        <dbReference type="ChEBI" id="CHEBI:35146"/>
        <dbReference type="ChEBI" id="CHEBI:58045"/>
        <dbReference type="EC" id="2.6.1.42"/>
    </reaction>
</comment>
<comment type="cofactor">
    <cofactor evidence="1">
        <name>pyridoxal 5'-phosphate</name>
        <dbReference type="ChEBI" id="CHEBI:597326"/>
    </cofactor>
</comment>
<organism evidence="15 16">
    <name type="scientific">Micromonospora sonneratiae</name>
    <dbReference type="NCBI Taxonomy" id="1184706"/>
    <lineage>
        <taxon>Bacteria</taxon>
        <taxon>Bacillati</taxon>
        <taxon>Actinomycetota</taxon>
        <taxon>Actinomycetes</taxon>
        <taxon>Micromonosporales</taxon>
        <taxon>Micromonosporaceae</taxon>
        <taxon>Micromonospora</taxon>
    </lineage>
</organism>
<evidence type="ECO:0000313" key="16">
    <source>
        <dbReference type="Proteomes" id="UP001597260"/>
    </source>
</evidence>
<dbReference type="PANTHER" id="PTHR11825:SF44">
    <property type="entry name" value="BRANCHED-CHAIN-AMINO-ACID AMINOTRANSFERASE"/>
    <property type="match status" value="1"/>
</dbReference>
<comment type="similarity">
    <text evidence="5">Belongs to the class-IV pyridoxal-phosphate-dependent aminotransferase family.</text>
</comment>
<dbReference type="PANTHER" id="PTHR11825">
    <property type="entry name" value="SUBGROUP IIII AMINOTRANSFERASE"/>
    <property type="match status" value="1"/>
</dbReference>
<dbReference type="NCBIfam" id="TIGR01123">
    <property type="entry name" value="ilvE_II"/>
    <property type="match status" value="1"/>
</dbReference>
<evidence type="ECO:0000256" key="3">
    <source>
        <dbReference type="ARBA" id="ARBA00004931"/>
    </source>
</evidence>
<dbReference type="InterPro" id="IPR043132">
    <property type="entry name" value="BCAT-like_C"/>
</dbReference>
<dbReference type="InterPro" id="IPR001544">
    <property type="entry name" value="Aminotrans_IV"/>
</dbReference>
<dbReference type="CDD" id="cd01557">
    <property type="entry name" value="BCAT_beta_family"/>
    <property type="match status" value="1"/>
</dbReference>
<dbReference type="RefSeq" id="WP_377570106.1">
    <property type="nucleotide sequence ID" value="NZ_JBHTMP010000014.1"/>
</dbReference>
<gene>
    <name evidence="15" type="ORF">ACFQ4H_12005</name>
</gene>
<evidence type="ECO:0000256" key="14">
    <source>
        <dbReference type="ARBA" id="ARBA00049229"/>
    </source>
</evidence>
<dbReference type="NCBIfam" id="NF009897">
    <property type="entry name" value="PRK13357.1"/>
    <property type="match status" value="1"/>
</dbReference>
<comment type="catalytic activity">
    <reaction evidence="12">
        <text>L-valine + 2-oxoglutarate = 3-methyl-2-oxobutanoate + L-glutamate</text>
        <dbReference type="Rhea" id="RHEA:24813"/>
        <dbReference type="ChEBI" id="CHEBI:11851"/>
        <dbReference type="ChEBI" id="CHEBI:16810"/>
        <dbReference type="ChEBI" id="CHEBI:29985"/>
        <dbReference type="ChEBI" id="CHEBI:57762"/>
        <dbReference type="EC" id="2.6.1.42"/>
    </reaction>
</comment>
<evidence type="ECO:0000256" key="5">
    <source>
        <dbReference type="ARBA" id="ARBA00009320"/>
    </source>
</evidence>
<dbReference type="InterPro" id="IPR043131">
    <property type="entry name" value="BCAT-like_N"/>
</dbReference>
<evidence type="ECO:0000256" key="13">
    <source>
        <dbReference type="ARBA" id="ARBA00048798"/>
    </source>
</evidence>
<reference evidence="16" key="1">
    <citation type="journal article" date="2019" name="Int. J. Syst. Evol. Microbiol.">
        <title>The Global Catalogue of Microorganisms (GCM) 10K type strain sequencing project: providing services to taxonomists for standard genome sequencing and annotation.</title>
        <authorList>
            <consortium name="The Broad Institute Genomics Platform"/>
            <consortium name="The Broad Institute Genome Sequencing Center for Infectious Disease"/>
            <person name="Wu L."/>
            <person name="Ma J."/>
        </authorList>
    </citation>
    <scope>NUCLEOTIDE SEQUENCE [LARGE SCALE GENOMIC DNA]</scope>
    <source>
        <strain evidence="16">JCM 31037</strain>
    </source>
</reference>
<evidence type="ECO:0000256" key="1">
    <source>
        <dbReference type="ARBA" id="ARBA00001933"/>
    </source>
</evidence>